<reference evidence="2" key="1">
    <citation type="submission" date="2022-07" db="EMBL/GenBank/DDBJ databases">
        <title>Tahibacter sp., a new gammaproteobacterium isolated from the silt sample collected at pig farm.</title>
        <authorList>
            <person name="Chen H."/>
        </authorList>
    </citation>
    <scope>NUCLEOTIDE SEQUENCE</scope>
    <source>
        <strain evidence="2">P2K</strain>
    </source>
</reference>
<evidence type="ECO:0000313" key="2">
    <source>
        <dbReference type="EMBL" id="MCQ4166258.1"/>
    </source>
</evidence>
<accession>A0ABT1QVF3</accession>
<protein>
    <submittedName>
        <fullName evidence="2">DUF4274 domain-containing protein</fullName>
    </submittedName>
</protein>
<feature type="domain" description="DUF4274" evidence="1">
    <location>
        <begin position="42"/>
        <end position="83"/>
    </location>
</feature>
<name>A0ABT1QVF3_9GAMM</name>
<comment type="caution">
    <text evidence="2">The sequence shown here is derived from an EMBL/GenBank/DDBJ whole genome shotgun (WGS) entry which is preliminary data.</text>
</comment>
<dbReference type="InterPro" id="IPR025369">
    <property type="entry name" value="DUF4274"/>
</dbReference>
<dbReference type="Pfam" id="PF14096">
    <property type="entry name" value="DUF4274"/>
    <property type="match status" value="1"/>
</dbReference>
<sequence>MIGAPALHWPHAARYAALPRGAALNLDYDAQAGAVAALYCAEQLHRFSLRYNVNDGFEPLHAVVAHPHCDAGTALYLYWQFHELLADAQARADTALEPPRWNADAVLTAIEQRYPHGFRHHAVAYDPAALALDATGLAQIRAPHPGLPLLHPLRTGIAADTPH</sequence>
<dbReference type="Proteomes" id="UP001165498">
    <property type="component" value="Unassembled WGS sequence"/>
</dbReference>
<evidence type="ECO:0000313" key="3">
    <source>
        <dbReference type="Proteomes" id="UP001165498"/>
    </source>
</evidence>
<gene>
    <name evidence="2" type="ORF">NM961_16170</name>
</gene>
<proteinExistence type="predicted"/>
<evidence type="ECO:0000259" key="1">
    <source>
        <dbReference type="Pfam" id="PF14096"/>
    </source>
</evidence>
<organism evidence="2 3">
    <name type="scientific">Tahibacter harae</name>
    <dbReference type="NCBI Taxonomy" id="2963937"/>
    <lineage>
        <taxon>Bacteria</taxon>
        <taxon>Pseudomonadati</taxon>
        <taxon>Pseudomonadota</taxon>
        <taxon>Gammaproteobacteria</taxon>
        <taxon>Lysobacterales</taxon>
        <taxon>Rhodanobacteraceae</taxon>
        <taxon>Tahibacter</taxon>
    </lineage>
</organism>
<keyword evidence="3" id="KW-1185">Reference proteome</keyword>
<dbReference type="EMBL" id="JANFQO010000015">
    <property type="protein sequence ID" value="MCQ4166258.1"/>
    <property type="molecule type" value="Genomic_DNA"/>
</dbReference>